<proteinExistence type="predicted"/>
<feature type="transmembrane region" description="Helical" evidence="1">
    <location>
        <begin position="330"/>
        <end position="355"/>
    </location>
</feature>
<dbReference type="SUPFAM" id="SSF55008">
    <property type="entry name" value="HMA, heavy metal-associated domain"/>
    <property type="match status" value="1"/>
</dbReference>
<dbReference type="InterPro" id="IPR039447">
    <property type="entry name" value="UreH-like_TM_dom"/>
</dbReference>
<evidence type="ECO:0000259" key="2">
    <source>
        <dbReference type="PROSITE" id="PS50846"/>
    </source>
</evidence>
<dbReference type="Gene3D" id="3.30.70.100">
    <property type="match status" value="1"/>
</dbReference>
<dbReference type="GO" id="GO:0046872">
    <property type="term" value="F:metal ion binding"/>
    <property type="evidence" value="ECO:0007669"/>
    <property type="project" value="InterPro"/>
</dbReference>
<dbReference type="Pfam" id="PF00403">
    <property type="entry name" value="HMA"/>
    <property type="match status" value="1"/>
</dbReference>
<feature type="transmembrane region" description="Helical" evidence="1">
    <location>
        <begin position="288"/>
        <end position="309"/>
    </location>
</feature>
<keyword evidence="1" id="KW-0472">Membrane</keyword>
<gene>
    <name evidence="3" type="ORF">COW91_01685</name>
</gene>
<dbReference type="InterPro" id="IPR036163">
    <property type="entry name" value="HMA_dom_sf"/>
</dbReference>
<keyword evidence="1" id="KW-0812">Transmembrane</keyword>
<feature type="transmembrane region" description="Helical" evidence="1">
    <location>
        <begin position="95"/>
        <end position="112"/>
    </location>
</feature>
<name>A0A2H0CI21_9BACT</name>
<protein>
    <recommendedName>
        <fullName evidence="2">HMA domain-containing protein</fullName>
    </recommendedName>
</protein>
<organism evidence="3 4">
    <name type="scientific">Candidatus Nomurabacteria bacterium CG22_combo_CG10-13_8_21_14_all_32_8</name>
    <dbReference type="NCBI Taxonomy" id="1974732"/>
    <lineage>
        <taxon>Bacteria</taxon>
        <taxon>Candidatus Nomuraibacteriota</taxon>
    </lineage>
</organism>
<evidence type="ECO:0000313" key="3">
    <source>
        <dbReference type="EMBL" id="PIP69008.1"/>
    </source>
</evidence>
<evidence type="ECO:0000313" key="4">
    <source>
        <dbReference type="Proteomes" id="UP000229176"/>
    </source>
</evidence>
<keyword evidence="1" id="KW-1133">Transmembrane helix</keyword>
<dbReference type="CDD" id="cd00371">
    <property type="entry name" value="HMA"/>
    <property type="match status" value="1"/>
</dbReference>
<dbReference type="InterPro" id="IPR006121">
    <property type="entry name" value="HMA_dom"/>
</dbReference>
<dbReference type="EMBL" id="PCTI01000024">
    <property type="protein sequence ID" value="PIP69008.1"/>
    <property type="molecule type" value="Genomic_DNA"/>
</dbReference>
<feature type="domain" description="HMA" evidence="2">
    <location>
        <begin position="3"/>
        <end position="78"/>
    </location>
</feature>
<comment type="caution">
    <text evidence="3">The sequence shown here is derived from an EMBL/GenBank/DDBJ whole genome shotgun (WGS) entry which is preliminary data.</text>
</comment>
<dbReference type="Proteomes" id="UP000229176">
    <property type="component" value="Unassembled WGS sequence"/>
</dbReference>
<accession>A0A2H0CI21</accession>
<dbReference type="Pfam" id="PF13386">
    <property type="entry name" value="DsbD_2"/>
    <property type="match status" value="1"/>
</dbReference>
<dbReference type="PANTHER" id="PTHR42208:SF1">
    <property type="entry name" value="HEAVY METAL TRANSPORTER"/>
    <property type="match status" value="1"/>
</dbReference>
<feature type="transmembrane region" description="Helical" evidence="1">
    <location>
        <begin position="177"/>
        <end position="197"/>
    </location>
</feature>
<dbReference type="PROSITE" id="PS50846">
    <property type="entry name" value="HMA_2"/>
    <property type="match status" value="1"/>
</dbReference>
<dbReference type="AlphaFoldDB" id="A0A2H0CI21"/>
<sequence>MQKTYTFHVNGMHCNACVILTESELSEVSGISRAKASLKNLNVEITGDFSARGGSASGGGDTPEAVAEYLSTVLKPHGYTLSLEKQNHLVKWSDFKIAIPIALAFIVFFILLQKLGIVNLINASKVSYGTSFVIGLIASVSTCMAVVGGLVLSMSANFAKEDDLSIPLRASKVRPQILFHTGRLVSFFVLGGVIGALGSAFQLGITSTFILSFLVAVVLLILGINLLDIFPWAKKLQPTIPNFIGKRVHGLKNINHTFTPLLVGVVTFFLPCGFTQSMQIYTLTTGSFLTGSLIMFSFALGTLPVLLLLSFSSLGIHKKAQSGIFFKTAGLIVIFFGIFNLINSLVGVGIIPPIFNF</sequence>
<dbReference type="PANTHER" id="PTHR42208">
    <property type="entry name" value="HEAVY METAL TRANSPORTER-RELATED"/>
    <property type="match status" value="1"/>
</dbReference>
<evidence type="ECO:0000256" key="1">
    <source>
        <dbReference type="SAM" id="Phobius"/>
    </source>
</evidence>
<feature type="transmembrane region" description="Helical" evidence="1">
    <location>
        <begin position="254"/>
        <end position="276"/>
    </location>
</feature>
<feature type="transmembrane region" description="Helical" evidence="1">
    <location>
        <begin position="132"/>
        <end position="156"/>
    </location>
</feature>
<feature type="transmembrane region" description="Helical" evidence="1">
    <location>
        <begin position="209"/>
        <end position="233"/>
    </location>
</feature>
<reference evidence="3 4" key="1">
    <citation type="submission" date="2017-09" db="EMBL/GenBank/DDBJ databases">
        <title>Depth-based differentiation of microbial function through sediment-hosted aquifers and enrichment of novel symbionts in the deep terrestrial subsurface.</title>
        <authorList>
            <person name="Probst A.J."/>
            <person name="Ladd B."/>
            <person name="Jarett J.K."/>
            <person name="Geller-Mcgrath D.E."/>
            <person name="Sieber C.M."/>
            <person name="Emerson J.B."/>
            <person name="Anantharaman K."/>
            <person name="Thomas B.C."/>
            <person name="Malmstrom R."/>
            <person name="Stieglmeier M."/>
            <person name="Klingl A."/>
            <person name="Woyke T."/>
            <person name="Ryan C.M."/>
            <person name="Banfield J.F."/>
        </authorList>
    </citation>
    <scope>NUCLEOTIDE SEQUENCE [LARGE SCALE GENOMIC DNA]</scope>
    <source>
        <strain evidence="3">CG22_combo_CG10-13_8_21_14_all_32_8</strain>
    </source>
</reference>